<gene>
    <name evidence="3" type="ORF">P154DRAFT_622611</name>
</gene>
<evidence type="ECO:0000256" key="1">
    <source>
        <dbReference type="SAM" id="MobiDB-lite"/>
    </source>
</evidence>
<proteinExistence type="predicted"/>
<protein>
    <recommendedName>
        <fullName evidence="2">2EXR domain-containing protein</fullName>
    </recommendedName>
</protein>
<dbReference type="InterPro" id="IPR045518">
    <property type="entry name" value="2EXR"/>
</dbReference>
<sequence>MARESTPPPAPPAKRHRRSHSVHSIPTWPASSSYSSGSSIPFAHQRFHCSSRITQRHSSATTPASSMASQEASVSTQTTHEEYEFLYSTKTNLATFHFFSRLPVKLRAYVWELASPPPRTHFLEVYHHAISASTTVRIRYIPPLPALYHTSSESRSTIINLHGGEIIHFRTPPKDMSFCFNFKRDILFLSSRFATGGKVMRESIRLSALETILPYNYMVQLRRVVVTYSGRDKFETVALSMRWLKQLNTLYVAMMDWWSDRTVMRKLRKGRPKKGHVTRRILKSLGEIYGEETDVEDEDDDEVVFVRNVRVVEVELRLEEKKIGEL</sequence>
<keyword evidence="4" id="KW-1185">Reference proteome</keyword>
<feature type="region of interest" description="Disordered" evidence="1">
    <location>
        <begin position="1"/>
        <end position="33"/>
    </location>
</feature>
<dbReference type="PANTHER" id="PTHR35910:SF1">
    <property type="entry name" value="2EXR DOMAIN-CONTAINING PROTEIN"/>
    <property type="match status" value="1"/>
</dbReference>
<organism evidence="3 4">
    <name type="scientific">Amniculicola lignicola CBS 123094</name>
    <dbReference type="NCBI Taxonomy" id="1392246"/>
    <lineage>
        <taxon>Eukaryota</taxon>
        <taxon>Fungi</taxon>
        <taxon>Dikarya</taxon>
        <taxon>Ascomycota</taxon>
        <taxon>Pezizomycotina</taxon>
        <taxon>Dothideomycetes</taxon>
        <taxon>Pleosporomycetidae</taxon>
        <taxon>Pleosporales</taxon>
        <taxon>Amniculicolaceae</taxon>
        <taxon>Amniculicola</taxon>
    </lineage>
</organism>
<dbReference type="Proteomes" id="UP000799779">
    <property type="component" value="Unassembled WGS sequence"/>
</dbReference>
<dbReference type="AlphaFoldDB" id="A0A6A5WHN4"/>
<dbReference type="Pfam" id="PF20150">
    <property type="entry name" value="2EXR"/>
    <property type="match status" value="1"/>
</dbReference>
<dbReference type="OrthoDB" id="3473305at2759"/>
<feature type="region of interest" description="Disordered" evidence="1">
    <location>
        <begin position="54"/>
        <end position="74"/>
    </location>
</feature>
<dbReference type="EMBL" id="ML977616">
    <property type="protein sequence ID" value="KAF1997186.1"/>
    <property type="molecule type" value="Genomic_DNA"/>
</dbReference>
<name>A0A6A5WHN4_9PLEO</name>
<accession>A0A6A5WHN4</accession>
<evidence type="ECO:0000313" key="4">
    <source>
        <dbReference type="Proteomes" id="UP000799779"/>
    </source>
</evidence>
<feature type="compositionally biased region" description="Pro residues" evidence="1">
    <location>
        <begin position="1"/>
        <end position="12"/>
    </location>
</feature>
<evidence type="ECO:0000313" key="3">
    <source>
        <dbReference type="EMBL" id="KAF1997186.1"/>
    </source>
</evidence>
<feature type="domain" description="2EXR" evidence="2">
    <location>
        <begin position="96"/>
        <end position="187"/>
    </location>
</feature>
<evidence type="ECO:0000259" key="2">
    <source>
        <dbReference type="Pfam" id="PF20150"/>
    </source>
</evidence>
<reference evidence="3" key="1">
    <citation type="journal article" date="2020" name="Stud. Mycol.">
        <title>101 Dothideomycetes genomes: a test case for predicting lifestyles and emergence of pathogens.</title>
        <authorList>
            <person name="Haridas S."/>
            <person name="Albert R."/>
            <person name="Binder M."/>
            <person name="Bloem J."/>
            <person name="Labutti K."/>
            <person name="Salamov A."/>
            <person name="Andreopoulos B."/>
            <person name="Baker S."/>
            <person name="Barry K."/>
            <person name="Bills G."/>
            <person name="Bluhm B."/>
            <person name="Cannon C."/>
            <person name="Castanera R."/>
            <person name="Culley D."/>
            <person name="Daum C."/>
            <person name="Ezra D."/>
            <person name="Gonzalez J."/>
            <person name="Henrissat B."/>
            <person name="Kuo A."/>
            <person name="Liang C."/>
            <person name="Lipzen A."/>
            <person name="Lutzoni F."/>
            <person name="Magnuson J."/>
            <person name="Mondo S."/>
            <person name="Nolan M."/>
            <person name="Ohm R."/>
            <person name="Pangilinan J."/>
            <person name="Park H.-J."/>
            <person name="Ramirez L."/>
            <person name="Alfaro M."/>
            <person name="Sun H."/>
            <person name="Tritt A."/>
            <person name="Yoshinaga Y."/>
            <person name="Zwiers L.-H."/>
            <person name="Turgeon B."/>
            <person name="Goodwin S."/>
            <person name="Spatafora J."/>
            <person name="Crous P."/>
            <person name="Grigoriev I."/>
        </authorList>
    </citation>
    <scope>NUCLEOTIDE SEQUENCE</scope>
    <source>
        <strain evidence="3">CBS 123094</strain>
    </source>
</reference>
<feature type="compositionally biased region" description="Low complexity" evidence="1">
    <location>
        <begin position="58"/>
        <end position="69"/>
    </location>
</feature>
<dbReference type="PANTHER" id="PTHR35910">
    <property type="entry name" value="2EXR DOMAIN-CONTAINING PROTEIN"/>
    <property type="match status" value="1"/>
</dbReference>